<dbReference type="EMBL" id="PGFB01000003">
    <property type="protein sequence ID" value="PJJ62233.1"/>
    <property type="molecule type" value="Genomic_DNA"/>
</dbReference>
<dbReference type="Gene3D" id="3.10.450.50">
    <property type="match status" value="1"/>
</dbReference>
<dbReference type="OrthoDB" id="4945579at2"/>
<accession>A0A2M9BWA1</accession>
<organism evidence="2 3">
    <name type="scientific">Compostimonas suwonensis</name>
    <dbReference type="NCBI Taxonomy" id="1048394"/>
    <lineage>
        <taxon>Bacteria</taxon>
        <taxon>Bacillati</taxon>
        <taxon>Actinomycetota</taxon>
        <taxon>Actinomycetes</taxon>
        <taxon>Micrococcales</taxon>
        <taxon>Microbacteriaceae</taxon>
        <taxon>Compostimonas</taxon>
    </lineage>
</organism>
<protein>
    <submittedName>
        <fullName evidence="2">SnoaL-like protein</fullName>
    </submittedName>
</protein>
<evidence type="ECO:0000313" key="2">
    <source>
        <dbReference type="EMBL" id="PJJ62233.1"/>
    </source>
</evidence>
<reference evidence="2 3" key="1">
    <citation type="submission" date="2017-11" db="EMBL/GenBank/DDBJ databases">
        <title>Genomic Encyclopedia of Archaeal and Bacterial Type Strains, Phase II (KMG-II): From Individual Species to Whole Genera.</title>
        <authorList>
            <person name="Goeker M."/>
        </authorList>
    </citation>
    <scope>NUCLEOTIDE SEQUENCE [LARGE SCALE GENOMIC DNA]</scope>
    <source>
        <strain evidence="2 3">DSM 25625</strain>
    </source>
</reference>
<dbReference type="InterPro" id="IPR037401">
    <property type="entry name" value="SnoaL-like"/>
</dbReference>
<name>A0A2M9BWA1_9MICO</name>
<evidence type="ECO:0000313" key="3">
    <source>
        <dbReference type="Proteomes" id="UP000230161"/>
    </source>
</evidence>
<evidence type="ECO:0000259" key="1">
    <source>
        <dbReference type="Pfam" id="PF12680"/>
    </source>
</evidence>
<feature type="domain" description="SnoaL-like" evidence="1">
    <location>
        <begin position="17"/>
        <end position="111"/>
    </location>
</feature>
<proteinExistence type="predicted"/>
<comment type="caution">
    <text evidence="2">The sequence shown here is derived from an EMBL/GenBank/DDBJ whole genome shotgun (WGS) entry which is preliminary data.</text>
</comment>
<keyword evidence="3" id="KW-1185">Reference proteome</keyword>
<dbReference type="SUPFAM" id="SSF54427">
    <property type="entry name" value="NTF2-like"/>
    <property type="match status" value="1"/>
</dbReference>
<dbReference type="RefSeq" id="WP_100344817.1">
    <property type="nucleotide sequence ID" value="NZ_PGFB01000003.1"/>
</dbReference>
<dbReference type="Proteomes" id="UP000230161">
    <property type="component" value="Unassembled WGS sequence"/>
</dbReference>
<dbReference type="Pfam" id="PF12680">
    <property type="entry name" value="SnoaL_2"/>
    <property type="match status" value="1"/>
</dbReference>
<gene>
    <name evidence="2" type="ORF">CLV54_2030</name>
</gene>
<dbReference type="AlphaFoldDB" id="A0A2M9BWA1"/>
<sequence>MDETQDDATQPANAELVRRLLSSFQSQDQATAASLLSAGFRFTSPQDDHIDKAEYLAVCFPTADHFAEHRLMEVVEAGDEVLIRYEYVLHDGRRFRNMEAITVRDGLIAEVQVYFGGAV</sequence>
<dbReference type="InterPro" id="IPR032710">
    <property type="entry name" value="NTF2-like_dom_sf"/>
</dbReference>